<dbReference type="Proteomes" id="UP000075882">
    <property type="component" value="Unassembled WGS sequence"/>
</dbReference>
<organism evidence="1">
    <name type="scientific">Anopheles coluzzii</name>
    <name type="common">African malaria mosquito</name>
    <dbReference type="NCBI Taxonomy" id="1518534"/>
    <lineage>
        <taxon>Eukaryota</taxon>
        <taxon>Metazoa</taxon>
        <taxon>Ecdysozoa</taxon>
        <taxon>Arthropoda</taxon>
        <taxon>Hexapoda</taxon>
        <taxon>Insecta</taxon>
        <taxon>Pterygota</taxon>
        <taxon>Neoptera</taxon>
        <taxon>Endopterygota</taxon>
        <taxon>Diptera</taxon>
        <taxon>Nematocera</taxon>
        <taxon>Culicoidea</taxon>
        <taxon>Culicidae</taxon>
        <taxon>Anophelinae</taxon>
        <taxon>Anopheles</taxon>
    </lineage>
</organism>
<evidence type="ECO:0000313" key="1">
    <source>
        <dbReference type="EnsemblMetazoa" id="ACOM039381-PA.1"/>
    </source>
</evidence>
<protein>
    <submittedName>
        <fullName evidence="1">Uncharacterized protein</fullName>
    </submittedName>
</protein>
<reference evidence="1" key="1">
    <citation type="submission" date="2022-08" db="UniProtKB">
        <authorList>
            <consortium name="EnsemblMetazoa"/>
        </authorList>
    </citation>
    <scope>IDENTIFICATION</scope>
</reference>
<name>A0A8W7PZ66_ANOCL</name>
<sequence length="152" mass="16647">MIHASAGTLAQIGVGTKRSAEQGQRARPVKFMFPTGRTATVAWAEEELGCETKLCYFTTLGRLSTEPASEKPRRKVFVSNLDGGVRANPGLFGLLKEKEVKELELRHRTASGLGGTGFYMAQGVHGLQHECVMFLRVLVQYGLVQGLLLQQQ</sequence>
<proteinExistence type="predicted"/>
<accession>A0A8W7PZ66</accession>
<dbReference type="AlphaFoldDB" id="A0A8W7PZ66"/>
<dbReference type="EnsemblMetazoa" id="ACOM039381-RA">
    <property type="protein sequence ID" value="ACOM039381-PA.1"/>
    <property type="gene ID" value="ACOM039381"/>
</dbReference>